<dbReference type="EMBL" id="OU892277">
    <property type="protein sequence ID" value="CAG9760281.1"/>
    <property type="molecule type" value="Genomic_DNA"/>
</dbReference>
<dbReference type="PANTHER" id="PTHR39953">
    <property type="entry name" value="RE54151P"/>
    <property type="match status" value="1"/>
</dbReference>
<gene>
    <name evidence="1" type="ORF">CEUTPL_LOCUS1017</name>
</gene>
<name>A0A9N9QIQ2_9CUCU</name>
<reference evidence="1" key="1">
    <citation type="submission" date="2022-01" db="EMBL/GenBank/DDBJ databases">
        <authorList>
            <person name="King R."/>
        </authorList>
    </citation>
    <scope>NUCLEOTIDE SEQUENCE</scope>
</reference>
<sequence>MFSVDRGFIKADSGNLPEVDMFMVFDYFNKHKDFISAEMRGIKLLRSGRQSYGDNAIGYVQLKQQAALCELKAKITPEHKIKSKNYTVLCVINTEEKEVVNTKCQDCAASEGGCKHEVAFLMWLHRRSEEPSPTEKICYWKKSKLSLAPTTKKSISPADFGKKITATYDDSVLLEYISEAKKQKVENSLMRYHSTDKYSNLSIHNLAIAFKNSAPQGKNSKLFIKFCKTKMKAELILEVERDTRKQSDSIIWQEMRKEKREE</sequence>
<dbReference type="PANTHER" id="PTHR39953:SF1">
    <property type="entry name" value="RE54151P"/>
    <property type="match status" value="1"/>
</dbReference>
<dbReference type="OrthoDB" id="261614at2759"/>
<proteinExistence type="predicted"/>
<protein>
    <submittedName>
        <fullName evidence="1">Uncharacterized protein</fullName>
    </submittedName>
</protein>
<dbReference type="AlphaFoldDB" id="A0A9N9QIQ2"/>
<evidence type="ECO:0000313" key="2">
    <source>
        <dbReference type="Proteomes" id="UP001152799"/>
    </source>
</evidence>
<accession>A0A9N9QIQ2</accession>
<dbReference type="Proteomes" id="UP001152799">
    <property type="component" value="Chromosome 1"/>
</dbReference>
<evidence type="ECO:0000313" key="1">
    <source>
        <dbReference type="EMBL" id="CAG9760281.1"/>
    </source>
</evidence>
<keyword evidence="2" id="KW-1185">Reference proteome</keyword>
<organism evidence="1 2">
    <name type="scientific">Ceutorhynchus assimilis</name>
    <name type="common">cabbage seed weevil</name>
    <dbReference type="NCBI Taxonomy" id="467358"/>
    <lineage>
        <taxon>Eukaryota</taxon>
        <taxon>Metazoa</taxon>
        <taxon>Ecdysozoa</taxon>
        <taxon>Arthropoda</taxon>
        <taxon>Hexapoda</taxon>
        <taxon>Insecta</taxon>
        <taxon>Pterygota</taxon>
        <taxon>Neoptera</taxon>
        <taxon>Endopterygota</taxon>
        <taxon>Coleoptera</taxon>
        <taxon>Polyphaga</taxon>
        <taxon>Cucujiformia</taxon>
        <taxon>Curculionidae</taxon>
        <taxon>Ceutorhynchinae</taxon>
        <taxon>Ceutorhynchus</taxon>
    </lineage>
</organism>